<feature type="region of interest" description="Disordered" evidence="1">
    <location>
        <begin position="708"/>
        <end position="756"/>
    </location>
</feature>
<evidence type="ECO:0000313" key="3">
    <source>
        <dbReference type="EMBL" id="MCP2174560.1"/>
    </source>
</evidence>
<sequence length="756" mass="81542">MSHWFTERFIDTGRLPIFFLLVAFVLTFLFIRFSVRMIRAQVSWWPGNVTPGGMHIHHVIFGLVFMLLSGFGLVVLSDEQTPVANCVLAAVFGIGTALVLDEFALVLHLRDVYWAEEGRSSIDAVFVAVAIVSLFLFGIRPIGFDGDVGELREDHSIAAIVATSIWLAVELGLAVITVLKGKLWTGLVGLFIVPLLIVGAIRLSRPAAPWARWRYARNPGKRSRSLAREERFREPMVRAKIVVQESISGSFGLPEVTTPASVGTPPPIPALDDSTPRPPHRLATAIAWQRTRRRLRPVPIWRLPLTLVALAVIASVALDTADDQFTVDGIDGGALATLLSVIAGAMITLTALVFTAITLAMQFGATQISVRVIPMLQQDRTMRASIGVFLATFVFALGIALEIAIGGQPGTDKVEAPLVSTAIAMILTLISAVMFVMLVAKVGNVLNSERLLRWIAAEGHRAILRRYPEAPADTEPHEPPADTAAPPESSVDVDAAGVIVVRLRQVPAHGRVLLAIDLARIQRLATRWEVSVAIVPAIGDFVPHDSPVFEVRGTPSGLAPHQHPAHQLQGTLIFGDTHQPSVSPVAALQSIVDVASKALSTSVNNPGLAVQALNHLEDLLLVLAPRLRADTAATAFSRITGYQRSWTDYVSIATDEIRQFCGGSIQVQRRLRGLLTTLIDNCPESQHPPLTERLAALDIRSTTEWDSPLDRRLASASDSQGLGSESGNRRGPAVAHPSSDCITPAASANLLGSELP</sequence>
<evidence type="ECO:0000313" key="4">
    <source>
        <dbReference type="Proteomes" id="UP001206895"/>
    </source>
</evidence>
<reference evidence="3 4" key="1">
    <citation type="submission" date="2022-06" db="EMBL/GenBank/DDBJ databases">
        <title>Genomic Encyclopedia of Archaeal and Bacterial Type Strains, Phase II (KMG-II): from individual species to whole genera.</title>
        <authorList>
            <person name="Goeker M."/>
        </authorList>
    </citation>
    <scope>NUCLEOTIDE SEQUENCE [LARGE SCALE GENOMIC DNA]</scope>
    <source>
        <strain evidence="3 4">DSM 44693</strain>
    </source>
</reference>
<accession>A0ABT1H9Z6</accession>
<keyword evidence="4" id="KW-1185">Reference proteome</keyword>
<feature type="transmembrane region" description="Helical" evidence="2">
    <location>
        <begin position="183"/>
        <end position="204"/>
    </location>
</feature>
<feature type="transmembrane region" description="Helical" evidence="2">
    <location>
        <begin position="384"/>
        <end position="406"/>
    </location>
</feature>
<gene>
    <name evidence="3" type="ORF">LX13_000367</name>
</gene>
<protein>
    <submittedName>
        <fullName evidence="3">Membrane protein</fullName>
    </submittedName>
</protein>
<keyword evidence="2" id="KW-0812">Transmembrane</keyword>
<dbReference type="RefSeq" id="WP_253659612.1">
    <property type="nucleotide sequence ID" value="NZ_BAAAJQ010000001.1"/>
</dbReference>
<feature type="transmembrane region" description="Helical" evidence="2">
    <location>
        <begin position="338"/>
        <end position="363"/>
    </location>
</feature>
<keyword evidence="2" id="KW-0472">Membrane</keyword>
<feature type="region of interest" description="Disordered" evidence="1">
    <location>
        <begin position="258"/>
        <end position="278"/>
    </location>
</feature>
<feature type="transmembrane region" description="Helical" evidence="2">
    <location>
        <begin position="83"/>
        <end position="100"/>
    </location>
</feature>
<dbReference type="Pfam" id="PF10011">
    <property type="entry name" value="DUF2254"/>
    <property type="match status" value="1"/>
</dbReference>
<feature type="transmembrane region" description="Helical" evidence="2">
    <location>
        <begin position="418"/>
        <end position="440"/>
    </location>
</feature>
<organism evidence="3 4">
    <name type="scientific">Williamsia maris</name>
    <dbReference type="NCBI Taxonomy" id="72806"/>
    <lineage>
        <taxon>Bacteria</taxon>
        <taxon>Bacillati</taxon>
        <taxon>Actinomycetota</taxon>
        <taxon>Actinomycetes</taxon>
        <taxon>Mycobacteriales</taxon>
        <taxon>Nocardiaceae</taxon>
        <taxon>Williamsia</taxon>
    </lineage>
</organism>
<feature type="transmembrane region" description="Helical" evidence="2">
    <location>
        <begin position="300"/>
        <end position="318"/>
    </location>
</feature>
<proteinExistence type="predicted"/>
<feature type="compositionally biased region" description="Polar residues" evidence="1">
    <location>
        <begin position="716"/>
        <end position="726"/>
    </location>
</feature>
<keyword evidence="2" id="KW-1133">Transmembrane helix</keyword>
<feature type="transmembrane region" description="Helical" evidence="2">
    <location>
        <begin position="12"/>
        <end position="35"/>
    </location>
</feature>
<dbReference type="Proteomes" id="UP001206895">
    <property type="component" value="Unassembled WGS sequence"/>
</dbReference>
<feature type="transmembrane region" description="Helical" evidence="2">
    <location>
        <begin position="157"/>
        <end position="177"/>
    </location>
</feature>
<feature type="transmembrane region" description="Helical" evidence="2">
    <location>
        <begin position="55"/>
        <end position="76"/>
    </location>
</feature>
<name>A0ABT1H9Z6_9NOCA</name>
<feature type="transmembrane region" description="Helical" evidence="2">
    <location>
        <begin position="120"/>
        <end position="137"/>
    </location>
</feature>
<dbReference type="InterPro" id="IPR018723">
    <property type="entry name" value="DUF2254_membrane"/>
</dbReference>
<comment type="caution">
    <text evidence="3">The sequence shown here is derived from an EMBL/GenBank/DDBJ whole genome shotgun (WGS) entry which is preliminary data.</text>
</comment>
<evidence type="ECO:0000256" key="2">
    <source>
        <dbReference type="SAM" id="Phobius"/>
    </source>
</evidence>
<evidence type="ECO:0000256" key="1">
    <source>
        <dbReference type="SAM" id="MobiDB-lite"/>
    </source>
</evidence>
<feature type="region of interest" description="Disordered" evidence="1">
    <location>
        <begin position="470"/>
        <end position="489"/>
    </location>
</feature>
<dbReference type="EMBL" id="JAMTCJ010000001">
    <property type="protein sequence ID" value="MCP2174560.1"/>
    <property type="molecule type" value="Genomic_DNA"/>
</dbReference>